<evidence type="ECO:0000256" key="1">
    <source>
        <dbReference type="SAM" id="MobiDB-lite"/>
    </source>
</evidence>
<dbReference type="InParanoid" id="A0A1Y1XQZ3"/>
<name>A0A1Y1XQZ3_9FUNG</name>
<organism evidence="2 3">
    <name type="scientific">Basidiobolus meristosporus CBS 931.73</name>
    <dbReference type="NCBI Taxonomy" id="1314790"/>
    <lineage>
        <taxon>Eukaryota</taxon>
        <taxon>Fungi</taxon>
        <taxon>Fungi incertae sedis</taxon>
        <taxon>Zoopagomycota</taxon>
        <taxon>Entomophthoromycotina</taxon>
        <taxon>Basidiobolomycetes</taxon>
        <taxon>Basidiobolales</taxon>
        <taxon>Basidiobolaceae</taxon>
        <taxon>Basidiobolus</taxon>
    </lineage>
</organism>
<reference evidence="2 3" key="1">
    <citation type="submission" date="2016-07" db="EMBL/GenBank/DDBJ databases">
        <title>Pervasive Adenine N6-methylation of Active Genes in Fungi.</title>
        <authorList>
            <consortium name="DOE Joint Genome Institute"/>
            <person name="Mondo S.J."/>
            <person name="Dannebaum R.O."/>
            <person name="Kuo R.C."/>
            <person name="Labutti K."/>
            <person name="Haridas S."/>
            <person name="Kuo A."/>
            <person name="Salamov A."/>
            <person name="Ahrendt S.R."/>
            <person name="Lipzen A."/>
            <person name="Sullivan W."/>
            <person name="Andreopoulos W.B."/>
            <person name="Clum A."/>
            <person name="Lindquist E."/>
            <person name="Daum C."/>
            <person name="Ramamoorthy G.K."/>
            <person name="Gryganskyi A."/>
            <person name="Culley D."/>
            <person name="Magnuson J.K."/>
            <person name="James T.Y."/>
            <person name="O'Malley M.A."/>
            <person name="Stajich J.E."/>
            <person name="Spatafora J.W."/>
            <person name="Visel A."/>
            <person name="Grigoriev I.V."/>
        </authorList>
    </citation>
    <scope>NUCLEOTIDE SEQUENCE [LARGE SCALE GENOMIC DNA]</scope>
    <source>
        <strain evidence="2 3">CBS 931.73</strain>
    </source>
</reference>
<protein>
    <submittedName>
        <fullName evidence="2">Uncharacterized protein</fullName>
    </submittedName>
</protein>
<feature type="compositionally biased region" description="Polar residues" evidence="1">
    <location>
        <begin position="80"/>
        <end position="99"/>
    </location>
</feature>
<dbReference type="EMBL" id="MCFE01000538">
    <property type="protein sequence ID" value="ORX88172.1"/>
    <property type="molecule type" value="Genomic_DNA"/>
</dbReference>
<evidence type="ECO:0000313" key="3">
    <source>
        <dbReference type="Proteomes" id="UP000193498"/>
    </source>
</evidence>
<feature type="region of interest" description="Disordered" evidence="1">
    <location>
        <begin position="77"/>
        <end position="99"/>
    </location>
</feature>
<dbReference type="Proteomes" id="UP000193498">
    <property type="component" value="Unassembled WGS sequence"/>
</dbReference>
<gene>
    <name evidence="2" type="ORF">K493DRAFT_319556</name>
</gene>
<proteinExistence type="predicted"/>
<comment type="caution">
    <text evidence="2">The sequence shown here is derived from an EMBL/GenBank/DDBJ whole genome shotgun (WGS) entry which is preliminary data.</text>
</comment>
<dbReference type="AlphaFoldDB" id="A0A1Y1XQZ3"/>
<evidence type="ECO:0000313" key="2">
    <source>
        <dbReference type="EMBL" id="ORX88172.1"/>
    </source>
</evidence>
<sequence length="168" mass="18158">MNPLLRKRSINSKDLWLSDFNDGCSIESPEISNETAIATLCLGSVKSPLSGSFSVDYLCKYLATSPKADFFSDIEENSNDSEVTSLSPGTPLSSRNCSDVSLPSLQDDSSFQGGVFFGNDAEASGYISFPRIEENSLEERVKDASVSSFNRSIIDSLSGTLRKRSASV</sequence>
<keyword evidence="3" id="KW-1185">Reference proteome</keyword>
<accession>A0A1Y1XQZ3</accession>